<dbReference type="InterPro" id="IPR001461">
    <property type="entry name" value="Aspartic_peptidase_A1"/>
</dbReference>
<dbReference type="GO" id="GO:0006508">
    <property type="term" value="P:proteolysis"/>
    <property type="evidence" value="ECO:0007669"/>
    <property type="project" value="InterPro"/>
</dbReference>
<dbReference type="InterPro" id="IPR032861">
    <property type="entry name" value="TAXi_N"/>
</dbReference>
<evidence type="ECO:0008006" key="6">
    <source>
        <dbReference type="Google" id="ProtNLM"/>
    </source>
</evidence>
<reference evidence="4" key="2">
    <citation type="submission" date="2021-02" db="EMBL/GenBank/DDBJ databases">
        <authorList>
            <person name="Kimball J.A."/>
            <person name="Haas M.W."/>
            <person name="Macchietto M."/>
            <person name="Kono T."/>
            <person name="Duquette J."/>
            <person name="Shao M."/>
        </authorList>
    </citation>
    <scope>NUCLEOTIDE SEQUENCE</scope>
    <source>
        <tissue evidence="4">Fresh leaf tissue</tissue>
    </source>
</reference>
<evidence type="ECO:0000259" key="2">
    <source>
        <dbReference type="Pfam" id="PF14541"/>
    </source>
</evidence>
<comment type="similarity">
    <text evidence="1">Belongs to the peptidase A1 family.</text>
</comment>
<dbReference type="PANTHER" id="PTHR47965">
    <property type="entry name" value="ASPARTYL PROTEASE-RELATED"/>
    <property type="match status" value="1"/>
</dbReference>
<dbReference type="AlphaFoldDB" id="A0A8J5V373"/>
<reference evidence="4" key="1">
    <citation type="journal article" date="2021" name="bioRxiv">
        <title>Whole Genome Assembly and Annotation of Northern Wild Rice, Zizania palustris L., Supports a Whole Genome Duplication in the Zizania Genus.</title>
        <authorList>
            <person name="Haas M."/>
            <person name="Kono T."/>
            <person name="Macchietto M."/>
            <person name="Millas R."/>
            <person name="McGilp L."/>
            <person name="Shao M."/>
            <person name="Duquette J."/>
            <person name="Hirsch C.N."/>
            <person name="Kimball J."/>
        </authorList>
    </citation>
    <scope>NUCLEOTIDE SEQUENCE</scope>
    <source>
        <tissue evidence="4">Fresh leaf tissue</tissue>
    </source>
</reference>
<dbReference type="Proteomes" id="UP000729402">
    <property type="component" value="Unassembled WGS sequence"/>
</dbReference>
<evidence type="ECO:0000259" key="3">
    <source>
        <dbReference type="Pfam" id="PF14543"/>
    </source>
</evidence>
<dbReference type="OrthoDB" id="1258937at2759"/>
<dbReference type="Pfam" id="PF14543">
    <property type="entry name" value="TAXi_N"/>
    <property type="match status" value="1"/>
</dbReference>
<dbReference type="GO" id="GO:0004190">
    <property type="term" value="F:aspartic-type endopeptidase activity"/>
    <property type="evidence" value="ECO:0007669"/>
    <property type="project" value="InterPro"/>
</dbReference>
<protein>
    <recommendedName>
        <fullName evidence="6">Peptidase A1 domain-containing protein</fullName>
    </recommendedName>
</protein>
<feature type="domain" description="Xylanase inhibitor N-terminal" evidence="3">
    <location>
        <begin position="81"/>
        <end position="233"/>
    </location>
</feature>
<accession>A0A8J5V373</accession>
<evidence type="ECO:0000313" key="4">
    <source>
        <dbReference type="EMBL" id="KAG8044641.1"/>
    </source>
</evidence>
<dbReference type="Pfam" id="PF14541">
    <property type="entry name" value="TAXi_C"/>
    <property type="match status" value="1"/>
</dbReference>
<evidence type="ECO:0000313" key="5">
    <source>
        <dbReference type="Proteomes" id="UP000729402"/>
    </source>
</evidence>
<name>A0A8J5V373_ZIZPA</name>
<dbReference type="FunFam" id="2.40.70.10:FF:000117">
    <property type="entry name" value="Os01g0937500 protein"/>
    <property type="match status" value="1"/>
</dbReference>
<dbReference type="PANTHER" id="PTHR47965:SF47">
    <property type="entry name" value="OS01G0937600 PROTEIN"/>
    <property type="match status" value="1"/>
</dbReference>
<evidence type="ECO:0000256" key="1">
    <source>
        <dbReference type="ARBA" id="ARBA00007447"/>
    </source>
</evidence>
<comment type="caution">
    <text evidence="4">The sequence shown here is derived from an EMBL/GenBank/DDBJ whole genome shotgun (WGS) entry which is preliminary data.</text>
</comment>
<sequence length="466" mass="50943">MHLCLHPINFFQIYKILIRMHSMPNTRIKCMLWSPAVMVSLLLLLKCMAVTSGEQQPYKLPLVFPLAKDPNTSLYTIAIKKDATLVVDLAGTLVWSTCPSTHSTVPCLSGTCSVVNQQQQRRCRYVDGGRFWAGREPGSRCACAAHPSNPVTGECSTGDLTSFAMSADSIDNPTKSRNLEAFNTVGACAPQRLLASLPATATGIAGFSQRPLSLPSQLVAQRNFGNKFAVCFPEFVSIGDTHKVYIGLDHGTGGGQRFVDYTDTIPYTPLLTNPRNPGYYLPVKHITVWWNSASVTASLPAGALDVDGRTGRGGVVLSTVTPYAIMRPDVFRAFVQAFDAAVQRGKYSDVYRVRAVEPFKLCYNDAFPLLKRPISYDVPTIRLELAGATGNWSLFNGNYLVRLPGANCVGILEMGAGHMPVDGEPAMVLGVKQLDRNLLVFDLDKMVLWFSSLLDFRWTSCSSVVA</sequence>
<keyword evidence="5" id="KW-1185">Reference proteome</keyword>
<dbReference type="EMBL" id="JAAALK010000503">
    <property type="protein sequence ID" value="KAG8044641.1"/>
    <property type="molecule type" value="Genomic_DNA"/>
</dbReference>
<feature type="domain" description="Xylanase inhibitor C-terminal" evidence="2">
    <location>
        <begin position="279"/>
        <end position="451"/>
    </location>
</feature>
<dbReference type="InterPro" id="IPR032799">
    <property type="entry name" value="TAXi_C"/>
</dbReference>
<proteinExistence type="inferred from homology"/>
<gene>
    <name evidence="4" type="ORF">GUJ93_ZPchr0159g29110</name>
</gene>
<organism evidence="4 5">
    <name type="scientific">Zizania palustris</name>
    <name type="common">Northern wild rice</name>
    <dbReference type="NCBI Taxonomy" id="103762"/>
    <lineage>
        <taxon>Eukaryota</taxon>
        <taxon>Viridiplantae</taxon>
        <taxon>Streptophyta</taxon>
        <taxon>Embryophyta</taxon>
        <taxon>Tracheophyta</taxon>
        <taxon>Spermatophyta</taxon>
        <taxon>Magnoliopsida</taxon>
        <taxon>Liliopsida</taxon>
        <taxon>Poales</taxon>
        <taxon>Poaceae</taxon>
        <taxon>BOP clade</taxon>
        <taxon>Oryzoideae</taxon>
        <taxon>Oryzeae</taxon>
        <taxon>Zizaniinae</taxon>
        <taxon>Zizania</taxon>
    </lineage>
</organism>